<name>A0A815VHF1_9BILA</name>
<accession>A0A815VHF1</accession>
<organism evidence="1 2">
    <name type="scientific">Rotaria sordida</name>
    <dbReference type="NCBI Taxonomy" id="392033"/>
    <lineage>
        <taxon>Eukaryota</taxon>
        <taxon>Metazoa</taxon>
        <taxon>Spiralia</taxon>
        <taxon>Gnathifera</taxon>
        <taxon>Rotifera</taxon>
        <taxon>Eurotatoria</taxon>
        <taxon>Bdelloidea</taxon>
        <taxon>Philodinida</taxon>
        <taxon>Philodinidae</taxon>
        <taxon>Rotaria</taxon>
    </lineage>
</organism>
<reference evidence="1" key="1">
    <citation type="submission" date="2021-02" db="EMBL/GenBank/DDBJ databases">
        <authorList>
            <person name="Nowell W R."/>
        </authorList>
    </citation>
    <scope>NUCLEOTIDE SEQUENCE</scope>
</reference>
<dbReference type="OrthoDB" id="9996086at2759"/>
<comment type="caution">
    <text evidence="1">The sequence shown here is derived from an EMBL/GenBank/DDBJ whole genome shotgun (WGS) entry which is preliminary data.</text>
</comment>
<dbReference type="AlphaFoldDB" id="A0A815VHF1"/>
<dbReference type="EMBL" id="CAJNOO010019624">
    <property type="protein sequence ID" value="CAF1530520.1"/>
    <property type="molecule type" value="Genomic_DNA"/>
</dbReference>
<dbReference type="Proteomes" id="UP000663882">
    <property type="component" value="Unassembled WGS sequence"/>
</dbReference>
<sequence length="32" mass="3759">MYMLVALSIVRYATTANSSMSIKFQRRIEKYS</sequence>
<protein>
    <submittedName>
        <fullName evidence="1">Uncharacterized protein</fullName>
    </submittedName>
</protein>
<gene>
    <name evidence="1" type="ORF">RFH988_LOCUS39478</name>
</gene>
<evidence type="ECO:0000313" key="2">
    <source>
        <dbReference type="Proteomes" id="UP000663882"/>
    </source>
</evidence>
<proteinExistence type="predicted"/>
<evidence type="ECO:0000313" key="1">
    <source>
        <dbReference type="EMBL" id="CAF1530520.1"/>
    </source>
</evidence>
<feature type="non-terminal residue" evidence="1">
    <location>
        <position position="32"/>
    </location>
</feature>